<proteinExistence type="predicted"/>
<organism evidence="3 5">
    <name type="scientific">Yersinia similis</name>
    <dbReference type="NCBI Taxonomy" id="367190"/>
    <lineage>
        <taxon>Bacteria</taxon>
        <taxon>Pseudomonadati</taxon>
        <taxon>Pseudomonadota</taxon>
        <taxon>Gammaproteobacteria</taxon>
        <taxon>Enterobacterales</taxon>
        <taxon>Yersiniaceae</taxon>
        <taxon>Yersinia</taxon>
    </lineage>
</organism>
<sequence length="66" mass="7511">MNELPSPKEKMTRPEAADYIGISPRTLANWHSSGRVKIPFYKVGRKKTIYLKVDLDSYLASVRQSA</sequence>
<reference evidence="2 4" key="1">
    <citation type="journal article" date="2014" name="Genome Announc.">
        <title>Genome Sequence of Yersinia similis Y228T, a Member of the Yersinia pseudotuberculosis Complex.</title>
        <authorList>
            <person name="Sprague L.D."/>
            <person name="Neubauer H."/>
        </authorList>
    </citation>
    <scope>NUCLEOTIDE SEQUENCE [LARGE SCALE GENOMIC DNA]</scope>
    <source>
        <strain evidence="2 4">228</strain>
    </source>
</reference>
<accession>A0A0T9RD79</accession>
<dbReference type="Pfam" id="PF12728">
    <property type="entry name" value="HTH_17"/>
    <property type="match status" value="1"/>
</dbReference>
<dbReference type="GeneID" id="96662873"/>
<dbReference type="EMBL" id="CP007230">
    <property type="protein sequence ID" value="AHK18662.1"/>
    <property type="molecule type" value="Genomic_DNA"/>
</dbReference>
<dbReference type="InterPro" id="IPR041657">
    <property type="entry name" value="HTH_17"/>
</dbReference>
<protein>
    <submittedName>
        <fullName evidence="2">DNA-binding protein</fullName>
    </submittedName>
    <submittedName>
        <fullName evidence="3">Helix-turn-helix domain</fullName>
    </submittedName>
</protein>
<feature type="domain" description="Helix-turn-helix" evidence="1">
    <location>
        <begin position="11"/>
        <end position="61"/>
    </location>
</feature>
<dbReference type="Proteomes" id="UP000038204">
    <property type="component" value="Unassembled WGS sequence"/>
</dbReference>
<evidence type="ECO:0000313" key="2">
    <source>
        <dbReference type="EMBL" id="AHK18662.1"/>
    </source>
</evidence>
<evidence type="ECO:0000313" key="4">
    <source>
        <dbReference type="Proteomes" id="UP000019439"/>
    </source>
</evidence>
<reference evidence="3 5" key="2">
    <citation type="submission" date="2015-03" db="EMBL/GenBank/DDBJ databases">
        <authorList>
            <person name="Murphy D."/>
        </authorList>
    </citation>
    <scope>NUCLEOTIDE SEQUENCE [LARGE SCALE GENOMIC DNA]</scope>
    <source>
        <strain evidence="3 5">Y233</strain>
    </source>
</reference>
<dbReference type="GO" id="GO:0003677">
    <property type="term" value="F:DNA binding"/>
    <property type="evidence" value="ECO:0007669"/>
    <property type="project" value="UniProtKB-KW"/>
</dbReference>
<dbReference type="AlphaFoldDB" id="A0A0T9RD79"/>
<keyword evidence="2" id="KW-0238">DNA-binding</keyword>
<dbReference type="KEGG" id="ysi:BF17_04380"/>
<dbReference type="RefSeq" id="WP_025381464.1">
    <property type="nucleotide sequence ID" value="NZ_CABIIH010000308.1"/>
</dbReference>
<gene>
    <name evidence="2" type="ORF">BF17_04380</name>
    <name evidence="3" type="ORF">ERS008667_03696</name>
</gene>
<evidence type="ECO:0000313" key="3">
    <source>
        <dbReference type="EMBL" id="CNI54473.1"/>
    </source>
</evidence>
<dbReference type="EMBL" id="CQBK01000036">
    <property type="protein sequence ID" value="CNI54473.1"/>
    <property type="molecule type" value="Genomic_DNA"/>
</dbReference>
<name>A0A0T9RD79_9GAMM</name>
<dbReference type="Proteomes" id="UP000019439">
    <property type="component" value="Chromosome"/>
</dbReference>
<dbReference type="PATRIC" id="fig|367190.3.peg.813"/>
<evidence type="ECO:0000313" key="5">
    <source>
        <dbReference type="Proteomes" id="UP000038204"/>
    </source>
</evidence>
<dbReference type="InterPro" id="IPR009061">
    <property type="entry name" value="DNA-bd_dom_put_sf"/>
</dbReference>
<dbReference type="SUPFAM" id="SSF46955">
    <property type="entry name" value="Putative DNA-binding domain"/>
    <property type="match status" value="1"/>
</dbReference>
<evidence type="ECO:0000259" key="1">
    <source>
        <dbReference type="Pfam" id="PF12728"/>
    </source>
</evidence>
<keyword evidence="4" id="KW-1185">Reference proteome</keyword>